<reference evidence="1 2" key="1">
    <citation type="journal article" date="2015" name="Mol. Biochem. Parasitol.">
        <title>Identification of polymorphic genes for use in assemblage B genotyping assays through comparative genomics of multiple assemblage B Giardia duodenalis isolates.</title>
        <authorList>
            <person name="Wielinga C."/>
            <person name="Thompson R.C."/>
            <person name="Monis P."/>
            <person name="Ryan U."/>
        </authorList>
    </citation>
    <scope>NUCLEOTIDE SEQUENCE [LARGE SCALE GENOMIC DNA]</scope>
    <source>
        <strain evidence="1 2">BAH15c1</strain>
    </source>
</reference>
<comment type="caution">
    <text evidence="1">The sequence shown here is derived from an EMBL/GenBank/DDBJ whole genome shotgun (WGS) entry which is preliminary data.</text>
</comment>
<dbReference type="VEuPathDB" id="GiardiaDB:QR46_2281"/>
<gene>
    <name evidence="1" type="ORF">QR46_2281</name>
</gene>
<accession>A0A132NUE9</accession>
<evidence type="ECO:0000313" key="1">
    <source>
        <dbReference type="EMBL" id="KWX13696.1"/>
    </source>
</evidence>
<sequence>MSAGGSTALLSLDEDLKQLITRYTNLISSEETLDDIRSQVSFATEDCLLSFVKVAESVGKDYRDAQSCRIVELVSLAISKSKPLLSAAIQTALAEFSISRCSSLLEAGSVAEHILPLAHGAFLNDRSLARTSLMMRYMDKLLKLNPRIMYSKITAKKNICTLLLDWIAGLGELPSSGSNSSKSTVAVNLVDSYKAAAELLKVLTLAFRGERSGLIIFLVAKLIAILRTLAEYLHFAILFINDCLLPTLQDACGLSIDQYRLSVSGSILSEIHDETDENIFDFLIEYLPLEYSPDPDDNLTADELRAALLSALIHPSGSERLYQIIAERILETDTEEERRQLFLALEASLTADARLHSSLDTVPAAIATILSSTDSQSKQMVSLNDLFFGVSNCFERLFQETLPEAFGRNLPSLQTMSALLAKSAHNIVRSSIHLPDLATLHLSADHLSKLQKSTKLLNGLLADLLKNKLAVSLTPAGYADDLFYQITNELIYDQFPSADRPAKQSLLLMLSHYDKEIASTFSAHLEDTIKREISMGSTENMKIFSSNCKLLCTYCKLDQGKEAFATTFFNLLVEHLITGDVIEGSLFIEILNECMPLAEGYALQACKFVSLFNDANRKHWARFGLKTLVLAISFSNCHLISDPLLSSQLLETVQMYVDDVPSPATDTLHDLLCIMRYYYALSSVRLSLPETHPSWKRIIPFCQQHVPEDIWDGLKMPLLSGVIKYAAEAPEAARHRLCSLIATVDMHILKVIQLDRSVPLPSIFSALSRHDVRTSVIKEFEALFVSSIAEQNMPLLAVVEDLLDNEYFQTLVKEVIEGVEAESTVLNLVMHITELERSANPQLHIEVIKYCLHLSMRLNVYIFDPHPDACTIIEKGLKHELPDALFIVQYLSQHTCGEYIKVCARLVATDFNAQYCTLIAMNALVWCSVEEMPIFMSTITRLIGNLTSLGDHGPRVVSALTQFVLQASVEIDMLHSFLASVLEALKHVDRCAFYAAIITLQETSAAYAHQLTSKIITLDELLEDLPTNTLCGEILEQRVISHQLDREGVLVLLEESMELLEKANAEVTSRCALIVAAIGRLRYGVGADPVAYAFLEPRRSEVANRLGSLLDAPLRSTRDAIRVARLIWMQATT</sequence>
<proteinExistence type="predicted"/>
<evidence type="ECO:0000313" key="2">
    <source>
        <dbReference type="Proteomes" id="UP000070089"/>
    </source>
</evidence>
<organism evidence="1 2">
    <name type="scientific">Giardia duodenalis assemblage B</name>
    <dbReference type="NCBI Taxonomy" id="1394984"/>
    <lineage>
        <taxon>Eukaryota</taxon>
        <taxon>Metamonada</taxon>
        <taxon>Diplomonadida</taxon>
        <taxon>Hexamitidae</taxon>
        <taxon>Giardiinae</taxon>
        <taxon>Giardia</taxon>
    </lineage>
</organism>
<dbReference type="AlphaFoldDB" id="A0A132NUE9"/>
<protein>
    <recommendedName>
        <fullName evidence="3">MMS19 nucleotide excision repair protein</fullName>
    </recommendedName>
</protein>
<dbReference type="EMBL" id="JXTI01000059">
    <property type="protein sequence ID" value="KWX13696.1"/>
    <property type="molecule type" value="Genomic_DNA"/>
</dbReference>
<dbReference type="Proteomes" id="UP000070089">
    <property type="component" value="Unassembled WGS sequence"/>
</dbReference>
<evidence type="ECO:0008006" key="3">
    <source>
        <dbReference type="Google" id="ProtNLM"/>
    </source>
</evidence>
<name>A0A132NUE9_GIAIN</name>
<dbReference type="OrthoDB" id="10254361at2759"/>